<dbReference type="FunFam" id="3.40.50.720:FF:000004">
    <property type="entry name" value="Adenosylhomocysteinase"/>
    <property type="match status" value="1"/>
</dbReference>
<sequence length="437" mass="48249">MEATQTYIPYKVKDISLAEWGRKEIRLAEAEMPGLMSIRKEYGPQKPLAGARVAGCLHMTIQTAVLIETLVELGADVTWSSCNIFSTQDHAAAAIAAAGIPVYAWKGMNEEEFNWCIEQTLFFGPERQPLNMILDDGGDLTNMVFDEYPELIGGIRGLSEETTTGVHRLYERQRKGTLHLPAINVNDSVTKSKFDNKYGCKESLVDAIRRGTDLMLAGKVAVVAGYGDVGKGSAESLRGAGCRVLVTEIDPICALQAAMDGYEVVTMDDAASRANIFVTATGNINIVKDRHFKAMKDKAVVCNIGHFDNEIDMAWLNKNYGSTKSQIKPQVDLYEIDGKEIIVLAEGRLVNLGVAMGHPSFVMSNSFSNQTLAQIELWTNADKYEKKVYVLPKHLDEKVAALHLDHIGAKLEKLDQDQAEYIGVTVEGPFKSDLYRY</sequence>
<accession>A0A1G9L6N9</accession>
<name>A0A1G9L6N9_9BACT</name>
<dbReference type="InterPro" id="IPR000043">
    <property type="entry name" value="Adenosylhomocysteinase-like"/>
</dbReference>
<dbReference type="AlphaFoldDB" id="A0A1G9L6N9"/>
<feature type="binding site" evidence="5 7">
    <location>
        <position position="351"/>
    </location>
    <ligand>
        <name>NAD(+)</name>
        <dbReference type="ChEBI" id="CHEBI:57540"/>
    </ligand>
</feature>
<comment type="similarity">
    <text evidence="1 5 9">Belongs to the adenosylhomocysteinase family.</text>
</comment>
<dbReference type="STRING" id="563176.SAMN04488090_1292"/>
<dbReference type="SMART" id="SM00996">
    <property type="entry name" value="AdoHcyase"/>
    <property type="match status" value="1"/>
</dbReference>
<keyword evidence="2 5" id="KW-0554">One-carbon metabolism</keyword>
<feature type="binding site" evidence="5 7">
    <location>
        <begin position="162"/>
        <end position="164"/>
    </location>
    <ligand>
        <name>NAD(+)</name>
        <dbReference type="ChEBI" id="CHEBI:57540"/>
    </ligand>
</feature>
<dbReference type="PROSITE" id="PS00739">
    <property type="entry name" value="ADOHCYASE_2"/>
    <property type="match status" value="1"/>
</dbReference>
<dbReference type="PROSITE" id="PS00738">
    <property type="entry name" value="ADOHCYASE_1"/>
    <property type="match status" value="1"/>
</dbReference>
<dbReference type="HAMAP" id="MF_00563">
    <property type="entry name" value="AdoHcyase"/>
    <property type="match status" value="1"/>
</dbReference>
<feature type="binding site" evidence="5 6">
    <location>
        <position position="161"/>
    </location>
    <ligand>
        <name>substrate</name>
    </ligand>
</feature>
<evidence type="ECO:0000256" key="4">
    <source>
        <dbReference type="ARBA" id="ARBA00023027"/>
    </source>
</evidence>
<dbReference type="SUPFAM" id="SSF51735">
    <property type="entry name" value="NAD(P)-binding Rossmann-fold domains"/>
    <property type="match status" value="1"/>
</dbReference>
<evidence type="ECO:0000256" key="1">
    <source>
        <dbReference type="ARBA" id="ARBA00007122"/>
    </source>
</evidence>
<dbReference type="Gene3D" id="3.40.50.720">
    <property type="entry name" value="NAD(P)-binding Rossmann-like Domain"/>
    <property type="match status" value="1"/>
</dbReference>
<feature type="binding site" evidence="5 7">
    <location>
        <begin position="304"/>
        <end position="306"/>
    </location>
    <ligand>
        <name>NAD(+)</name>
        <dbReference type="ChEBI" id="CHEBI:57540"/>
    </ligand>
</feature>
<comment type="cofactor">
    <cofactor evidence="5 7 8">
        <name>NAD(+)</name>
        <dbReference type="ChEBI" id="CHEBI:57540"/>
    </cofactor>
    <text evidence="5 7 8">Binds 1 NAD(+) per subunit.</text>
</comment>
<dbReference type="Pfam" id="PF00670">
    <property type="entry name" value="AdoHcyase_NAD"/>
    <property type="match status" value="1"/>
</dbReference>
<reference evidence="11 12" key="1">
    <citation type="submission" date="2016-10" db="EMBL/GenBank/DDBJ databases">
        <authorList>
            <person name="de Groot N.N."/>
        </authorList>
    </citation>
    <scope>NUCLEOTIDE SEQUENCE [LARGE SCALE GENOMIC DNA]</scope>
    <source>
        <strain evidence="11 12">DSM 21668</strain>
    </source>
</reference>
<evidence type="ECO:0000313" key="11">
    <source>
        <dbReference type="EMBL" id="SDL57649.1"/>
    </source>
</evidence>
<comment type="pathway">
    <text evidence="5 8">Amino-acid biosynthesis; L-homocysteine biosynthesis; L-homocysteine from S-adenosyl-L-homocysteine: step 1/1.</text>
</comment>
<dbReference type="OrthoDB" id="9802717at2"/>
<evidence type="ECO:0000313" key="12">
    <source>
        <dbReference type="Proteomes" id="UP000198901"/>
    </source>
</evidence>
<dbReference type="GO" id="GO:0006730">
    <property type="term" value="P:one-carbon metabolic process"/>
    <property type="evidence" value="ECO:0007669"/>
    <property type="project" value="UniProtKB-UniRule"/>
</dbReference>
<dbReference type="NCBIfam" id="TIGR00936">
    <property type="entry name" value="ahcY"/>
    <property type="match status" value="1"/>
</dbReference>
<dbReference type="GO" id="GO:0005829">
    <property type="term" value="C:cytosol"/>
    <property type="evidence" value="ECO:0007669"/>
    <property type="project" value="TreeGrafter"/>
</dbReference>
<comment type="function">
    <text evidence="5">May play a key role in the regulation of the intracellular concentration of adenosylhomocysteine.</text>
</comment>
<feature type="binding site" evidence="5 7">
    <location>
        <position position="248"/>
    </location>
    <ligand>
        <name>NAD(+)</name>
        <dbReference type="ChEBI" id="CHEBI:57540"/>
    </ligand>
</feature>
<dbReference type="EMBL" id="FNGS01000002">
    <property type="protein sequence ID" value="SDL57649.1"/>
    <property type="molecule type" value="Genomic_DNA"/>
</dbReference>
<feature type="domain" description="S-adenosyl-L-homocysteine hydrolase NAD binding" evidence="10">
    <location>
        <begin position="196"/>
        <end position="357"/>
    </location>
</feature>
<proteinExistence type="inferred from homology"/>
<dbReference type="NCBIfam" id="NF004005">
    <property type="entry name" value="PRK05476.2-3"/>
    <property type="match status" value="1"/>
</dbReference>
<dbReference type="InterPro" id="IPR020082">
    <property type="entry name" value="S-Ado-L-homoCys_hydrolase_CS"/>
</dbReference>
<dbReference type="SMART" id="SM00997">
    <property type="entry name" value="AdoHcyase_NAD"/>
    <property type="match status" value="1"/>
</dbReference>
<keyword evidence="12" id="KW-1185">Reference proteome</keyword>
<dbReference type="SUPFAM" id="SSF52283">
    <property type="entry name" value="Formate/glycerate dehydrogenase catalytic domain-like"/>
    <property type="match status" value="1"/>
</dbReference>
<keyword evidence="4 5" id="KW-0520">NAD</keyword>
<dbReference type="GO" id="GO:0071269">
    <property type="term" value="P:L-homocysteine biosynthetic process"/>
    <property type="evidence" value="ECO:0007669"/>
    <property type="project" value="UniProtKB-UniRule"/>
</dbReference>
<dbReference type="GO" id="GO:0004013">
    <property type="term" value="F:adenosylhomocysteinase activity"/>
    <property type="evidence" value="ECO:0007669"/>
    <property type="project" value="UniProtKB-UniRule"/>
</dbReference>
<evidence type="ECO:0000256" key="9">
    <source>
        <dbReference type="RuleBase" id="RU004166"/>
    </source>
</evidence>
<feature type="binding site" evidence="7">
    <location>
        <position position="358"/>
    </location>
    <ligand>
        <name>NAD(+)</name>
        <dbReference type="ChEBI" id="CHEBI:57540"/>
    </ligand>
</feature>
<dbReference type="Proteomes" id="UP000198901">
    <property type="component" value="Unassembled WGS sequence"/>
</dbReference>
<keyword evidence="3 5" id="KW-0378">Hydrolase</keyword>
<feature type="binding site" evidence="5 6">
    <location>
        <position position="136"/>
    </location>
    <ligand>
        <name>substrate</name>
    </ligand>
</feature>
<dbReference type="PANTHER" id="PTHR23420:SF0">
    <property type="entry name" value="ADENOSYLHOMOCYSTEINASE"/>
    <property type="match status" value="1"/>
</dbReference>
<gene>
    <name evidence="5" type="primary">ahcY</name>
    <name evidence="11" type="ORF">SAMN04488090_1292</name>
</gene>
<dbReference type="UniPathway" id="UPA00314">
    <property type="reaction ID" value="UER00076"/>
</dbReference>
<comment type="subcellular location">
    <subcellularLocation>
        <location evidence="5">Cytoplasm</location>
    </subcellularLocation>
</comment>
<dbReference type="FunFam" id="3.40.50.1480:FF:000004">
    <property type="entry name" value="Adenosylhomocysteinase"/>
    <property type="match status" value="1"/>
</dbReference>
<evidence type="ECO:0000256" key="2">
    <source>
        <dbReference type="ARBA" id="ARBA00022563"/>
    </source>
</evidence>
<evidence type="ECO:0000256" key="6">
    <source>
        <dbReference type="PIRSR" id="PIRSR001109-1"/>
    </source>
</evidence>
<dbReference type="PANTHER" id="PTHR23420">
    <property type="entry name" value="ADENOSYLHOMOCYSTEINASE"/>
    <property type="match status" value="1"/>
</dbReference>
<feature type="binding site" evidence="5">
    <location>
        <begin position="225"/>
        <end position="230"/>
    </location>
    <ligand>
        <name>NAD(+)</name>
        <dbReference type="ChEBI" id="CHEBI:57540"/>
    </ligand>
</feature>
<evidence type="ECO:0000256" key="8">
    <source>
        <dbReference type="RuleBase" id="RU000548"/>
    </source>
</evidence>
<dbReference type="PIRSF" id="PIRSF001109">
    <property type="entry name" value="Ad_hcy_hydrolase"/>
    <property type="match status" value="1"/>
</dbReference>
<evidence type="ECO:0000259" key="10">
    <source>
        <dbReference type="SMART" id="SM00997"/>
    </source>
</evidence>
<evidence type="ECO:0000256" key="7">
    <source>
        <dbReference type="PIRSR" id="PIRSR001109-2"/>
    </source>
</evidence>
<organism evidence="11 12">
    <name type="scientific">Siphonobacter aquaeclarae</name>
    <dbReference type="NCBI Taxonomy" id="563176"/>
    <lineage>
        <taxon>Bacteria</taxon>
        <taxon>Pseudomonadati</taxon>
        <taxon>Bacteroidota</taxon>
        <taxon>Cytophagia</taxon>
        <taxon>Cytophagales</taxon>
        <taxon>Cytophagaceae</taxon>
        <taxon>Siphonobacter</taxon>
    </lineage>
</organism>
<comment type="catalytic activity">
    <reaction evidence="5 8">
        <text>S-adenosyl-L-homocysteine + H2O = L-homocysteine + adenosine</text>
        <dbReference type="Rhea" id="RHEA:21708"/>
        <dbReference type="ChEBI" id="CHEBI:15377"/>
        <dbReference type="ChEBI" id="CHEBI:16335"/>
        <dbReference type="ChEBI" id="CHEBI:57856"/>
        <dbReference type="ChEBI" id="CHEBI:58199"/>
        <dbReference type="EC" id="3.13.2.1"/>
    </reaction>
</comment>
<dbReference type="RefSeq" id="WP_093199251.1">
    <property type="nucleotide sequence ID" value="NZ_FNGS01000002.1"/>
</dbReference>
<dbReference type="InterPro" id="IPR042172">
    <property type="entry name" value="Adenosylhomocyst_ase-like_sf"/>
</dbReference>
<dbReference type="CDD" id="cd00401">
    <property type="entry name" value="SAHH"/>
    <property type="match status" value="1"/>
</dbReference>
<protein>
    <recommendedName>
        <fullName evidence="5">Adenosylhomocysteinase</fullName>
        <ecNumber evidence="5">3.13.2.1</ecNumber>
    </recommendedName>
    <alternativeName>
        <fullName evidence="5">S-adenosyl-L-homocysteine hydrolase</fullName>
        <shortName evidence="5">AdoHcyase</shortName>
    </alternativeName>
</protein>
<dbReference type="InterPro" id="IPR015878">
    <property type="entry name" value="Ado_hCys_hydrolase_NAD-bd"/>
</dbReference>
<dbReference type="Gene3D" id="3.40.50.1480">
    <property type="entry name" value="Adenosylhomocysteinase-like"/>
    <property type="match status" value="2"/>
</dbReference>
<feature type="binding site" evidence="5 6">
    <location>
        <position position="60"/>
    </location>
    <ligand>
        <name>substrate</name>
    </ligand>
</feature>
<dbReference type="InterPro" id="IPR036291">
    <property type="entry name" value="NAD(P)-bd_dom_sf"/>
</dbReference>
<dbReference type="GO" id="GO:0033353">
    <property type="term" value="P:S-adenosylmethionine cycle"/>
    <property type="evidence" value="ECO:0007669"/>
    <property type="project" value="TreeGrafter"/>
</dbReference>
<feature type="binding site" evidence="5">
    <location>
        <position position="196"/>
    </location>
    <ligand>
        <name>NAD(+)</name>
        <dbReference type="ChEBI" id="CHEBI:57540"/>
    </ligand>
</feature>
<feature type="binding site" evidence="5 6">
    <location>
        <position position="191"/>
    </location>
    <ligand>
        <name>substrate</name>
    </ligand>
</feature>
<feature type="binding site" evidence="5">
    <location>
        <position position="283"/>
    </location>
    <ligand>
        <name>NAD(+)</name>
        <dbReference type="ChEBI" id="CHEBI:57540"/>
    </ligand>
</feature>
<dbReference type="EC" id="3.13.2.1" evidence="5"/>
<dbReference type="Pfam" id="PF05221">
    <property type="entry name" value="AdoHcyase"/>
    <property type="match status" value="2"/>
</dbReference>
<evidence type="ECO:0000256" key="5">
    <source>
        <dbReference type="HAMAP-Rule" id="MF_00563"/>
    </source>
</evidence>
<keyword evidence="5" id="KW-0963">Cytoplasm</keyword>
<feature type="binding site" evidence="5 6">
    <location>
        <position position="195"/>
    </location>
    <ligand>
        <name>substrate</name>
    </ligand>
</feature>
<feature type="binding site" evidence="7">
    <location>
        <begin position="227"/>
        <end position="232"/>
    </location>
    <ligand>
        <name>NAD(+)</name>
        <dbReference type="ChEBI" id="CHEBI:57540"/>
    </ligand>
</feature>
<evidence type="ECO:0000256" key="3">
    <source>
        <dbReference type="ARBA" id="ARBA00022801"/>
    </source>
</evidence>